<reference evidence="7" key="1">
    <citation type="submission" date="2021-06" db="EMBL/GenBank/DDBJ databases">
        <authorList>
            <person name="Kallberg Y."/>
            <person name="Tangrot J."/>
            <person name="Rosling A."/>
        </authorList>
    </citation>
    <scope>NUCLEOTIDE SEQUENCE</scope>
    <source>
        <strain evidence="7">FL966</strain>
    </source>
</reference>
<keyword evidence="8" id="KW-1185">Reference proteome</keyword>
<organism evidence="7 8">
    <name type="scientific">Cetraspora pellucida</name>
    <dbReference type="NCBI Taxonomy" id="1433469"/>
    <lineage>
        <taxon>Eukaryota</taxon>
        <taxon>Fungi</taxon>
        <taxon>Fungi incertae sedis</taxon>
        <taxon>Mucoromycota</taxon>
        <taxon>Glomeromycotina</taxon>
        <taxon>Glomeromycetes</taxon>
        <taxon>Diversisporales</taxon>
        <taxon>Gigasporaceae</taxon>
        <taxon>Cetraspora</taxon>
    </lineage>
</organism>
<keyword evidence="3" id="KW-1133">Transmembrane helix</keyword>
<sequence>AHDIRYNGKEKKAGLVKIFNTQIRPLIPSLREKEMKNQSLMENIATSSGTSSHSDQIISRVASTSTSKNIEYSKINNKRQSNANCTPCPPYAHCSKGKITSCDEGFALASSSIYWLKPFTSRCIFDFNRERKVKEYTKLLKSIAIEEIGKTECESSPRENLLFQNLLVLLRSKKLPRQDAEKNFKIFSRLALENLRLDDQVKVIDEWYGLNLTTNTDSIIGHISPFGVSEISSFGIPNTKIYKTKITALSMDNSDYLSIKRFFISGLPDCTVLGILKLNMPTKLVEAHEKYKRQNYDMLTHRMFHGTRSLCDPQRFITNPQAIFCNYGCGVCGIMREGNKTTYASSRRHMWFANSSSTSYNYCNTSLLLSHYTYMGKYNYVTNAMFVVDVVAKYYESVLIVERDEAAIPKFLIIFQ</sequence>
<dbReference type="Gene3D" id="3.90.228.10">
    <property type="match status" value="1"/>
</dbReference>
<dbReference type="Pfam" id="PF09402">
    <property type="entry name" value="MSC"/>
    <property type="match status" value="1"/>
</dbReference>
<evidence type="ECO:0000313" key="8">
    <source>
        <dbReference type="Proteomes" id="UP000789759"/>
    </source>
</evidence>
<dbReference type="InterPro" id="IPR018996">
    <property type="entry name" value="Man1/Src1-like_C"/>
</dbReference>
<evidence type="ECO:0000256" key="5">
    <source>
        <dbReference type="ARBA" id="ARBA00023242"/>
    </source>
</evidence>
<dbReference type="Proteomes" id="UP000789759">
    <property type="component" value="Unassembled WGS sequence"/>
</dbReference>
<comment type="caution">
    <text evidence="7">The sequence shown here is derived from an EMBL/GenBank/DDBJ whole genome shotgun (WGS) entry which is preliminary data.</text>
</comment>
<feature type="non-terminal residue" evidence="7">
    <location>
        <position position="1"/>
    </location>
</feature>
<dbReference type="PANTHER" id="PTHR47808:SF2">
    <property type="entry name" value="LEM DOMAIN-CONTAINING PROTEIN 2"/>
    <property type="match status" value="1"/>
</dbReference>
<proteinExistence type="predicted"/>
<dbReference type="GO" id="GO:0071763">
    <property type="term" value="P:nuclear membrane organization"/>
    <property type="evidence" value="ECO:0007669"/>
    <property type="project" value="TreeGrafter"/>
</dbReference>
<evidence type="ECO:0000259" key="6">
    <source>
        <dbReference type="Pfam" id="PF09402"/>
    </source>
</evidence>
<dbReference type="OrthoDB" id="2419903at2759"/>
<dbReference type="GO" id="GO:0005637">
    <property type="term" value="C:nuclear inner membrane"/>
    <property type="evidence" value="ECO:0007669"/>
    <property type="project" value="InterPro"/>
</dbReference>
<dbReference type="GO" id="GO:0005783">
    <property type="term" value="C:endoplasmic reticulum"/>
    <property type="evidence" value="ECO:0007669"/>
    <property type="project" value="TreeGrafter"/>
</dbReference>
<dbReference type="PANTHER" id="PTHR47808">
    <property type="entry name" value="INNER NUCLEAR MEMBRANE PROTEIN HEH2-RELATED"/>
    <property type="match status" value="1"/>
</dbReference>
<keyword evidence="2" id="KW-0812">Transmembrane</keyword>
<evidence type="ECO:0000256" key="1">
    <source>
        <dbReference type="ARBA" id="ARBA00004126"/>
    </source>
</evidence>
<comment type="subcellular location">
    <subcellularLocation>
        <location evidence="1">Nucleus membrane</location>
    </subcellularLocation>
</comment>
<evidence type="ECO:0000256" key="4">
    <source>
        <dbReference type="ARBA" id="ARBA00023136"/>
    </source>
</evidence>
<evidence type="ECO:0000313" key="7">
    <source>
        <dbReference type="EMBL" id="CAG8668195.1"/>
    </source>
</evidence>
<evidence type="ECO:0000256" key="2">
    <source>
        <dbReference type="ARBA" id="ARBA00022692"/>
    </source>
</evidence>
<feature type="domain" description="Man1/Src1-like C-terminal" evidence="6">
    <location>
        <begin position="78"/>
        <end position="201"/>
    </location>
</feature>
<dbReference type="GO" id="GO:0003682">
    <property type="term" value="F:chromatin binding"/>
    <property type="evidence" value="ECO:0007669"/>
    <property type="project" value="InterPro"/>
</dbReference>
<accession>A0A9N9EBH4</accession>
<dbReference type="GO" id="GO:0034399">
    <property type="term" value="C:nuclear periphery"/>
    <property type="evidence" value="ECO:0007669"/>
    <property type="project" value="TreeGrafter"/>
</dbReference>
<dbReference type="AlphaFoldDB" id="A0A9N9EBH4"/>
<evidence type="ECO:0000256" key="3">
    <source>
        <dbReference type="ARBA" id="ARBA00022989"/>
    </source>
</evidence>
<protein>
    <submittedName>
        <fullName evidence="7">8354_t:CDS:1</fullName>
    </submittedName>
</protein>
<dbReference type="EMBL" id="CAJVQA010008207">
    <property type="protein sequence ID" value="CAG8668195.1"/>
    <property type="molecule type" value="Genomic_DNA"/>
</dbReference>
<name>A0A9N9EBH4_9GLOM</name>
<gene>
    <name evidence="7" type="ORF">CPELLU_LOCUS10135</name>
</gene>
<dbReference type="SUPFAM" id="SSF56399">
    <property type="entry name" value="ADP-ribosylation"/>
    <property type="match status" value="1"/>
</dbReference>
<keyword evidence="5" id="KW-0539">Nucleus</keyword>
<dbReference type="InterPro" id="IPR044780">
    <property type="entry name" value="Heh2/Src1"/>
</dbReference>
<keyword evidence="4" id="KW-0472">Membrane</keyword>